<feature type="domain" description="S-layer protein C-terminal" evidence="2">
    <location>
        <begin position="431"/>
        <end position="478"/>
    </location>
</feature>
<feature type="signal peptide" evidence="1">
    <location>
        <begin position="1"/>
        <end position="23"/>
    </location>
</feature>
<feature type="domain" description="S-layer protein" evidence="3">
    <location>
        <begin position="197"/>
        <end position="291"/>
    </location>
</feature>
<evidence type="ECO:0000259" key="3">
    <source>
        <dbReference type="Pfam" id="PF22797"/>
    </source>
</evidence>
<dbReference type="InterPro" id="IPR024968">
    <property type="entry name" value="SlpA_C_lactobacillus"/>
</dbReference>
<dbReference type="Pfam" id="PF03217">
    <property type="entry name" value="SlpA"/>
    <property type="match status" value="3"/>
</dbReference>
<dbReference type="InterPro" id="IPR013783">
    <property type="entry name" value="Ig-like_fold"/>
</dbReference>
<evidence type="ECO:0000313" key="5">
    <source>
        <dbReference type="Proteomes" id="UP001321741"/>
    </source>
</evidence>
<evidence type="ECO:0008006" key="6">
    <source>
        <dbReference type="Google" id="ProtNLM"/>
    </source>
</evidence>
<proteinExistence type="predicted"/>
<feature type="domain" description="S-layer protein C-terminal" evidence="2">
    <location>
        <begin position="551"/>
        <end position="614"/>
    </location>
</feature>
<keyword evidence="5" id="KW-1185">Reference proteome</keyword>
<accession>A0ABM8BIG7</accession>
<feature type="chain" id="PRO_5045707648" description="Surface layer protein" evidence="1">
    <location>
        <begin position="24"/>
        <end position="617"/>
    </location>
</feature>
<organism evidence="4 5">
    <name type="scientific">Lactobacillus xylocopicola</name>
    <dbReference type="NCBI Taxonomy" id="2976676"/>
    <lineage>
        <taxon>Bacteria</taxon>
        <taxon>Bacillati</taxon>
        <taxon>Bacillota</taxon>
        <taxon>Bacilli</taxon>
        <taxon>Lactobacillales</taxon>
        <taxon>Lactobacillaceae</taxon>
        <taxon>Lactobacillus</taxon>
    </lineage>
</organism>
<feature type="domain" description="S-layer protein C-terminal" evidence="2">
    <location>
        <begin position="489"/>
        <end position="550"/>
    </location>
</feature>
<evidence type="ECO:0000256" key="1">
    <source>
        <dbReference type="SAM" id="SignalP"/>
    </source>
</evidence>
<evidence type="ECO:0000259" key="2">
    <source>
        <dbReference type="Pfam" id="PF03217"/>
    </source>
</evidence>
<gene>
    <name evidence="4" type="ORF">KIM322_13630</name>
</gene>
<keyword evidence="1" id="KW-0732">Signal</keyword>
<dbReference type="Pfam" id="PF22797">
    <property type="entry name" value="SlpA_D2"/>
    <property type="match status" value="1"/>
</dbReference>
<dbReference type="Proteomes" id="UP001321741">
    <property type="component" value="Chromosome"/>
</dbReference>
<dbReference type="Gene3D" id="2.60.40.10">
    <property type="entry name" value="Immunoglobulins"/>
    <property type="match status" value="1"/>
</dbReference>
<sequence length="617" mass="64316">MKKNLRIASAAAAALMAVAPVAASTVSTVFADTTVTVVGGTTNTTTATIGLSLNITNVASLVNNDPASKVAASLATPTLPTGAGVSVSTAKIYPVGGVTVNATTGAATITGAPTEQLSTTGEYVAVATASITNLTPNKEYTIVVGGKNYKATTDATGIARVDVVSDSFKLFDTTKTGAPVVTTPIKQADNTLLTTVVSSGDVTAAADTVNAIATAITDKYTPTTTDAGTNSPNAATAKFTNLYQDIRDSLKAAGVTVKSDDTFVKPATPFKVTLNLQASNGKTGTFVVTVDPGVAQVSDSYPLITFIPGGTPTTVGGVTTVPGLGFKGTQTMKDNDALENAAWNYVPVNSAINKPALEAAFSAKVSNRLGAAAMKPTFDYSKVNTKVAGKYPVTVTATNADKLTSKLTFMLTVGTKGATYKTVQSNGAVPVYQITGNTVTDSKTTVQNGDQIATFGEPVIINGKSYTHINSADSDLYIETQYIDGTFKPADKVSKTVMHNAFIYDAKKKRVGTKMLAAFTKVDVLGQPTKLEDGSLVYKLAEGEDQYVMADNIDGTSRVLNHNAYVYSTSKKRADKRVLRKGNTVTTYGSPYTFKNGKAYYRIGGPSKQYIKVANVR</sequence>
<name>A0ABM8BIG7_9LACO</name>
<dbReference type="RefSeq" id="WP_317637332.1">
    <property type="nucleotide sequence ID" value="NZ_AP026803.1"/>
</dbReference>
<protein>
    <recommendedName>
        <fullName evidence="6">Surface layer protein</fullName>
    </recommendedName>
</protein>
<dbReference type="EMBL" id="AP026803">
    <property type="protein sequence ID" value="BDR61102.1"/>
    <property type="molecule type" value="Genomic_DNA"/>
</dbReference>
<dbReference type="InterPro" id="IPR055005">
    <property type="entry name" value="SlpA_D2"/>
</dbReference>
<evidence type="ECO:0000313" key="4">
    <source>
        <dbReference type="EMBL" id="BDR61102.1"/>
    </source>
</evidence>
<reference evidence="4 5" key="1">
    <citation type="journal article" date="2023" name="Microbiol. Spectr.">
        <title>Symbiosis of Carpenter Bees with Uncharacterized Lactic Acid Bacteria Showing NAD Auxotrophy.</title>
        <authorList>
            <person name="Kawasaki S."/>
            <person name="Ozawa K."/>
            <person name="Mori T."/>
            <person name="Yamamoto A."/>
            <person name="Ito M."/>
            <person name="Ohkuma M."/>
            <person name="Sakamoto M."/>
            <person name="Matsutani M."/>
        </authorList>
    </citation>
    <scope>NUCLEOTIDE SEQUENCE [LARGE SCALE GENOMIC DNA]</scope>
    <source>
        <strain evidence="4 5">Kim32-2</strain>
    </source>
</reference>